<dbReference type="InterPro" id="IPR011058">
    <property type="entry name" value="Cyanovirin-N"/>
</dbReference>
<dbReference type="Proteomes" id="UP000053593">
    <property type="component" value="Unassembled WGS sequence"/>
</dbReference>
<dbReference type="HOGENOM" id="CLU_608399_0_0_1"/>
<dbReference type="AlphaFoldDB" id="A0A0D0AXZ8"/>
<evidence type="ECO:0000313" key="2">
    <source>
        <dbReference type="EMBL" id="KIK55480.1"/>
    </source>
</evidence>
<evidence type="ECO:0000313" key="3">
    <source>
        <dbReference type="Proteomes" id="UP000053593"/>
    </source>
</evidence>
<dbReference type="Gene3D" id="2.30.60.10">
    <property type="entry name" value="Cyanovirin-N"/>
    <property type="match status" value="2"/>
</dbReference>
<reference evidence="2 3" key="1">
    <citation type="submission" date="2014-04" db="EMBL/GenBank/DDBJ databases">
        <title>Evolutionary Origins and Diversification of the Mycorrhizal Mutualists.</title>
        <authorList>
            <consortium name="DOE Joint Genome Institute"/>
            <consortium name="Mycorrhizal Genomics Consortium"/>
            <person name="Kohler A."/>
            <person name="Kuo A."/>
            <person name="Nagy L.G."/>
            <person name="Floudas D."/>
            <person name="Copeland A."/>
            <person name="Barry K.W."/>
            <person name="Cichocki N."/>
            <person name="Veneault-Fourrey C."/>
            <person name="LaButti K."/>
            <person name="Lindquist E.A."/>
            <person name="Lipzen A."/>
            <person name="Lundell T."/>
            <person name="Morin E."/>
            <person name="Murat C."/>
            <person name="Riley R."/>
            <person name="Ohm R."/>
            <person name="Sun H."/>
            <person name="Tunlid A."/>
            <person name="Henrissat B."/>
            <person name="Grigoriev I.V."/>
            <person name="Hibbett D.S."/>
            <person name="Martin F."/>
        </authorList>
    </citation>
    <scope>NUCLEOTIDE SEQUENCE [LARGE SCALE GENOMIC DNA]</scope>
    <source>
        <strain evidence="2 3">FD-317 M1</strain>
    </source>
</reference>
<gene>
    <name evidence="2" type="ORF">GYMLUDRAFT_47682</name>
</gene>
<dbReference type="EMBL" id="KN834805">
    <property type="protein sequence ID" value="KIK55480.1"/>
    <property type="molecule type" value="Genomic_DNA"/>
</dbReference>
<accession>A0A0D0AXZ8</accession>
<protein>
    <recommendedName>
        <fullName evidence="1">Cyanovirin-N domain-containing protein</fullName>
    </recommendedName>
</protein>
<dbReference type="SUPFAM" id="SSF51322">
    <property type="entry name" value="Cyanovirin-N"/>
    <property type="match status" value="2"/>
</dbReference>
<name>A0A0D0AXZ8_9AGAR</name>
<dbReference type="SMART" id="SM01111">
    <property type="entry name" value="CVNH"/>
    <property type="match status" value="1"/>
</dbReference>
<sequence length="459" mass="50559">MPFDRTYRNPHLVNNYLTVRYAGKNMAVDLDTCLSISNGKLIWGGRGGFSALRNQTLSGSDLTGLVEFRGERVEVHLDLSTNIMVKDGRLIYVSINSSSPDRDAVVALVSPSADLLPSYEASFAQEFRTYKLSHVAIPYSAQNSSFFRFSVGNSLALVKSVLHATCRKAGERDLSPSSLDLDPYIGIVDGRLVWGRVGFYTACKYVKLEGFILHAQCEDNSKKQITSTLDLSRYLYVYNGLLSVKVETGRTRSTLSTFFTEAPWLKFKVVTETDSEGVLRAVGQSSAFKTAFGPLAEATYKDVIAESTQEYYAFASEYLRDVLNSEVETQISEVVADAIGTKVREELTAKIKVAFEVAQEAVITACNEMVDGASNDAAVSYTESVVRPMQDQIIRTSDVHMQTTVAEACAAAIALFQERAEILMEKELVGASVRRAQTHARLLEMLTAHLEEGALRSGF</sequence>
<organism evidence="2 3">
    <name type="scientific">Collybiopsis luxurians FD-317 M1</name>
    <dbReference type="NCBI Taxonomy" id="944289"/>
    <lineage>
        <taxon>Eukaryota</taxon>
        <taxon>Fungi</taxon>
        <taxon>Dikarya</taxon>
        <taxon>Basidiomycota</taxon>
        <taxon>Agaricomycotina</taxon>
        <taxon>Agaricomycetes</taxon>
        <taxon>Agaricomycetidae</taxon>
        <taxon>Agaricales</taxon>
        <taxon>Marasmiineae</taxon>
        <taxon>Omphalotaceae</taxon>
        <taxon>Collybiopsis</taxon>
        <taxon>Collybiopsis luxurians</taxon>
    </lineage>
</organism>
<dbReference type="Pfam" id="PF08881">
    <property type="entry name" value="CVNH"/>
    <property type="match status" value="1"/>
</dbReference>
<proteinExistence type="predicted"/>
<dbReference type="OrthoDB" id="3056812at2759"/>
<feature type="domain" description="Cyanovirin-N" evidence="1">
    <location>
        <begin position="145"/>
        <end position="244"/>
    </location>
</feature>
<keyword evidence="3" id="KW-1185">Reference proteome</keyword>
<dbReference type="InterPro" id="IPR036673">
    <property type="entry name" value="Cyanovirin-N_sf"/>
</dbReference>
<evidence type="ECO:0000259" key="1">
    <source>
        <dbReference type="SMART" id="SM01111"/>
    </source>
</evidence>